<protein>
    <submittedName>
        <fullName evidence="2">Uncharacterized protein</fullName>
    </submittedName>
</protein>
<accession>A0ABS1KZ02</accession>
<proteinExistence type="predicted"/>
<feature type="transmembrane region" description="Helical" evidence="1">
    <location>
        <begin position="43"/>
        <end position="64"/>
    </location>
</feature>
<evidence type="ECO:0000313" key="3">
    <source>
        <dbReference type="Proteomes" id="UP000613030"/>
    </source>
</evidence>
<evidence type="ECO:0000313" key="2">
    <source>
        <dbReference type="EMBL" id="MBL0744403.1"/>
    </source>
</evidence>
<sequence>MKKLEDIPKKEVFEVPDGYFDKLPGIIHARVSKPGAAMATPGWAYGLRYALPAVVLFAAGIFWYTRPGTDLSPEGLLAAVQTEELVAYLNDTDVSTDELLEDAQLDGIDASEIEGDVYGLNIPDDDLTIILDDID</sequence>
<dbReference type="Proteomes" id="UP000613030">
    <property type="component" value="Unassembled WGS sequence"/>
</dbReference>
<name>A0ABS1KZ02_9BACT</name>
<organism evidence="2 3">
    <name type="scientific">Chryseolinea lacunae</name>
    <dbReference type="NCBI Taxonomy" id="2801331"/>
    <lineage>
        <taxon>Bacteria</taxon>
        <taxon>Pseudomonadati</taxon>
        <taxon>Bacteroidota</taxon>
        <taxon>Cytophagia</taxon>
        <taxon>Cytophagales</taxon>
        <taxon>Fulvivirgaceae</taxon>
        <taxon>Chryseolinea</taxon>
    </lineage>
</organism>
<keyword evidence="3" id="KW-1185">Reference proteome</keyword>
<dbReference type="EMBL" id="JAERRB010000010">
    <property type="protein sequence ID" value="MBL0744403.1"/>
    <property type="molecule type" value="Genomic_DNA"/>
</dbReference>
<gene>
    <name evidence="2" type="ORF">JI741_24435</name>
</gene>
<dbReference type="RefSeq" id="WP_202014055.1">
    <property type="nucleotide sequence ID" value="NZ_JAERRB010000010.1"/>
</dbReference>
<keyword evidence="1" id="KW-0472">Membrane</keyword>
<keyword evidence="1" id="KW-1133">Transmembrane helix</keyword>
<comment type="caution">
    <text evidence="2">The sequence shown here is derived from an EMBL/GenBank/DDBJ whole genome shotgun (WGS) entry which is preliminary data.</text>
</comment>
<reference evidence="2 3" key="1">
    <citation type="submission" date="2021-01" db="EMBL/GenBank/DDBJ databases">
        <title>Chryseolinea sp. Jin1 Genome sequencing and assembly.</title>
        <authorList>
            <person name="Kim I."/>
        </authorList>
    </citation>
    <scope>NUCLEOTIDE SEQUENCE [LARGE SCALE GENOMIC DNA]</scope>
    <source>
        <strain evidence="2 3">Jin1</strain>
    </source>
</reference>
<evidence type="ECO:0000256" key="1">
    <source>
        <dbReference type="SAM" id="Phobius"/>
    </source>
</evidence>
<keyword evidence="1" id="KW-0812">Transmembrane</keyword>